<gene>
    <name evidence="4" type="ORF">GRX03_07465</name>
</gene>
<feature type="domain" description="HTH bat-type" evidence="3">
    <location>
        <begin position="59"/>
        <end position="111"/>
    </location>
</feature>
<keyword evidence="1" id="KW-0805">Transcription regulation</keyword>
<dbReference type="SUPFAM" id="SSF88659">
    <property type="entry name" value="Sigma3 and sigma4 domains of RNA polymerase sigma factors"/>
    <property type="match status" value="1"/>
</dbReference>
<dbReference type="AlphaFoldDB" id="A0A6B0T9A2"/>
<evidence type="ECO:0000313" key="4">
    <source>
        <dbReference type="EMBL" id="MXR51440.1"/>
    </source>
</evidence>
<dbReference type="InterPro" id="IPR013324">
    <property type="entry name" value="RNA_pol_sigma_r3/r4-like"/>
</dbReference>
<dbReference type="Pfam" id="PF04967">
    <property type="entry name" value="HTH_10"/>
    <property type="match status" value="1"/>
</dbReference>
<keyword evidence="5" id="KW-1185">Reference proteome</keyword>
<dbReference type="RefSeq" id="WP_159763570.1">
    <property type="nucleotide sequence ID" value="NZ_WUUT01000002.1"/>
</dbReference>
<name>A0A6B0T9A2_9EURY</name>
<sequence length="118" mass="13030">MTQTTTPESLTVVLEIPDRQTLVELLSTVEESESPVVTRDIRRADESGDGYVSVDLGELTAKQKQALELAVEAGYYERPRDADLGELGDRLAISKSAVSQRLRSAERKLIETAIRQVV</sequence>
<evidence type="ECO:0000256" key="1">
    <source>
        <dbReference type="ARBA" id="ARBA00023015"/>
    </source>
</evidence>
<accession>A0A6B0T9A2</accession>
<dbReference type="PANTHER" id="PTHR34236:SF1">
    <property type="entry name" value="DIMETHYL SULFOXIDE REDUCTASE TRANSCRIPTIONAL ACTIVATOR"/>
    <property type="match status" value="1"/>
</dbReference>
<dbReference type="InterPro" id="IPR007050">
    <property type="entry name" value="HTH_bacterioopsin"/>
</dbReference>
<reference evidence="4 5" key="1">
    <citation type="submission" date="2019-12" db="EMBL/GenBank/DDBJ databases">
        <title>Isolation and characterization of three novel carbon monoxide-oxidizing members of Halobacteria from salione crusts and soils.</title>
        <authorList>
            <person name="Myers M.R."/>
            <person name="King G.M."/>
        </authorList>
    </citation>
    <scope>NUCLEOTIDE SEQUENCE [LARGE SCALE GENOMIC DNA]</scope>
    <source>
        <strain evidence="4 5">WSH3</strain>
    </source>
</reference>
<dbReference type="OrthoDB" id="168808at2157"/>
<protein>
    <submittedName>
        <fullName evidence="4">Bacterio-opsin activator</fullName>
    </submittedName>
</protein>
<organism evidence="4 5">
    <name type="scientific">Halovenus carboxidivorans</name>
    <dbReference type="NCBI Taxonomy" id="2692199"/>
    <lineage>
        <taxon>Archaea</taxon>
        <taxon>Methanobacteriati</taxon>
        <taxon>Methanobacteriota</taxon>
        <taxon>Stenosarchaea group</taxon>
        <taxon>Halobacteria</taxon>
        <taxon>Halobacteriales</taxon>
        <taxon>Haloarculaceae</taxon>
        <taxon>Halovenus</taxon>
    </lineage>
</organism>
<keyword evidence="2" id="KW-0804">Transcription</keyword>
<evidence type="ECO:0000313" key="5">
    <source>
        <dbReference type="Proteomes" id="UP000466535"/>
    </source>
</evidence>
<dbReference type="PANTHER" id="PTHR34236">
    <property type="entry name" value="DIMETHYL SULFOXIDE REDUCTASE TRANSCRIPTIONAL ACTIVATOR"/>
    <property type="match status" value="1"/>
</dbReference>
<proteinExistence type="predicted"/>
<evidence type="ECO:0000259" key="3">
    <source>
        <dbReference type="Pfam" id="PF04967"/>
    </source>
</evidence>
<dbReference type="EMBL" id="WUUT01000002">
    <property type="protein sequence ID" value="MXR51440.1"/>
    <property type="molecule type" value="Genomic_DNA"/>
</dbReference>
<dbReference type="Proteomes" id="UP000466535">
    <property type="component" value="Unassembled WGS sequence"/>
</dbReference>
<evidence type="ECO:0000256" key="2">
    <source>
        <dbReference type="ARBA" id="ARBA00023163"/>
    </source>
</evidence>
<comment type="caution">
    <text evidence="4">The sequence shown here is derived from an EMBL/GenBank/DDBJ whole genome shotgun (WGS) entry which is preliminary data.</text>
</comment>